<dbReference type="EMBL" id="JACJVR010000127">
    <property type="protein sequence ID" value="MBB6695384.1"/>
    <property type="molecule type" value="Genomic_DNA"/>
</dbReference>
<proteinExistence type="inferred from homology"/>
<comment type="caution">
    <text evidence="9">The sequence shown here is derived from an EMBL/GenBank/DDBJ whole genome shotgun (WGS) entry which is preliminary data.</text>
</comment>
<feature type="transmembrane region" description="Helical" evidence="7">
    <location>
        <begin position="154"/>
        <end position="174"/>
    </location>
</feature>
<reference evidence="9 10" key="1">
    <citation type="submission" date="2020-08" db="EMBL/GenBank/DDBJ databases">
        <title>Cohnella phylogeny.</title>
        <authorList>
            <person name="Dunlap C."/>
        </authorList>
    </citation>
    <scope>NUCLEOTIDE SEQUENCE [LARGE SCALE GENOMIC DNA]</scope>
    <source>
        <strain evidence="9 10">DSM 25239</strain>
    </source>
</reference>
<name>A0A841UB53_9BACL</name>
<keyword evidence="3" id="KW-1003">Cell membrane</keyword>
<comment type="similarity">
    <text evidence="7">Belongs to the binding-protein-dependent transport system permease family.</text>
</comment>
<accession>A0A841UB53</accession>
<dbReference type="CDD" id="cd06261">
    <property type="entry name" value="TM_PBP2"/>
    <property type="match status" value="1"/>
</dbReference>
<dbReference type="PANTHER" id="PTHR43744:SF6">
    <property type="entry name" value="ABC TRANSPORTER PERMEASE PROTEIN YESQ-RELATED"/>
    <property type="match status" value="1"/>
</dbReference>
<dbReference type="InterPro" id="IPR000515">
    <property type="entry name" value="MetI-like"/>
</dbReference>
<evidence type="ECO:0000256" key="5">
    <source>
        <dbReference type="ARBA" id="ARBA00022989"/>
    </source>
</evidence>
<gene>
    <name evidence="9" type="ORF">H7B90_28715</name>
</gene>
<dbReference type="Pfam" id="PF00528">
    <property type="entry name" value="BPD_transp_1"/>
    <property type="match status" value="1"/>
</dbReference>
<feature type="transmembrane region" description="Helical" evidence="7">
    <location>
        <begin position="122"/>
        <end position="142"/>
    </location>
</feature>
<evidence type="ECO:0000313" key="9">
    <source>
        <dbReference type="EMBL" id="MBB6695384.1"/>
    </source>
</evidence>
<keyword evidence="10" id="KW-1185">Reference proteome</keyword>
<evidence type="ECO:0000259" key="8">
    <source>
        <dbReference type="PROSITE" id="PS50928"/>
    </source>
</evidence>
<dbReference type="AlphaFoldDB" id="A0A841UB53"/>
<feature type="transmembrane region" description="Helical" evidence="7">
    <location>
        <begin position="195"/>
        <end position="220"/>
    </location>
</feature>
<dbReference type="PROSITE" id="PS50928">
    <property type="entry name" value="ABC_TM1"/>
    <property type="match status" value="1"/>
</dbReference>
<keyword evidence="4 7" id="KW-0812">Transmembrane</keyword>
<evidence type="ECO:0000256" key="3">
    <source>
        <dbReference type="ARBA" id="ARBA00022475"/>
    </source>
</evidence>
<sequence>MRAAERGILSTHDYKKSATRILIVVMSIVILAMVLSMLYPIAVTFLNAFKSTIDVNSFPPKLLPREWVTTNFKEGWDLMNLPLFMRNSLFVFLGNLIVTVAALGGAAFALSKLNLPGRKLIFLFFLSTLFIPPSTYIVPNFVNLKDLGLMNSFFALWLPAGASAFNMLLLKSFFDDINNEIFEASRIDGASNWYGFTRIALPLAMPIISTLAIFIFSSAWNDWFWPSLIMHDDQHYPVASAIYKNVINARGIKLNIKFAILAMVAVPPMVIFLLFQRFIMRGLHLGGVKG</sequence>
<evidence type="ECO:0000256" key="6">
    <source>
        <dbReference type="ARBA" id="ARBA00023136"/>
    </source>
</evidence>
<feature type="domain" description="ABC transmembrane type-1" evidence="8">
    <location>
        <begin position="85"/>
        <end position="275"/>
    </location>
</feature>
<dbReference type="Proteomes" id="UP000553776">
    <property type="component" value="Unassembled WGS sequence"/>
</dbReference>
<evidence type="ECO:0000256" key="1">
    <source>
        <dbReference type="ARBA" id="ARBA00004651"/>
    </source>
</evidence>
<keyword evidence="2 7" id="KW-0813">Transport</keyword>
<keyword evidence="5 7" id="KW-1133">Transmembrane helix</keyword>
<dbReference type="GO" id="GO:0005886">
    <property type="term" value="C:plasma membrane"/>
    <property type="evidence" value="ECO:0007669"/>
    <property type="project" value="UniProtKB-SubCell"/>
</dbReference>
<dbReference type="PANTHER" id="PTHR43744">
    <property type="entry name" value="ABC TRANSPORTER PERMEASE PROTEIN MG189-RELATED-RELATED"/>
    <property type="match status" value="1"/>
</dbReference>
<comment type="subcellular location">
    <subcellularLocation>
        <location evidence="1 7">Cell membrane</location>
        <topology evidence="1 7">Multi-pass membrane protein</topology>
    </subcellularLocation>
</comment>
<feature type="transmembrane region" description="Helical" evidence="7">
    <location>
        <begin position="89"/>
        <end position="110"/>
    </location>
</feature>
<dbReference type="Gene3D" id="1.10.3720.10">
    <property type="entry name" value="MetI-like"/>
    <property type="match status" value="1"/>
</dbReference>
<feature type="transmembrane region" description="Helical" evidence="7">
    <location>
        <begin position="256"/>
        <end position="275"/>
    </location>
</feature>
<evidence type="ECO:0000256" key="4">
    <source>
        <dbReference type="ARBA" id="ARBA00022692"/>
    </source>
</evidence>
<keyword evidence="6 7" id="KW-0472">Membrane</keyword>
<feature type="transmembrane region" description="Helical" evidence="7">
    <location>
        <begin position="21"/>
        <end position="42"/>
    </location>
</feature>
<dbReference type="SUPFAM" id="SSF161098">
    <property type="entry name" value="MetI-like"/>
    <property type="match status" value="1"/>
</dbReference>
<evidence type="ECO:0000256" key="7">
    <source>
        <dbReference type="RuleBase" id="RU363032"/>
    </source>
</evidence>
<dbReference type="InterPro" id="IPR035906">
    <property type="entry name" value="MetI-like_sf"/>
</dbReference>
<organism evidence="9 10">
    <name type="scientific">Cohnella xylanilytica</name>
    <dbReference type="NCBI Taxonomy" id="557555"/>
    <lineage>
        <taxon>Bacteria</taxon>
        <taxon>Bacillati</taxon>
        <taxon>Bacillota</taxon>
        <taxon>Bacilli</taxon>
        <taxon>Bacillales</taxon>
        <taxon>Paenibacillaceae</taxon>
        <taxon>Cohnella</taxon>
    </lineage>
</organism>
<dbReference type="RefSeq" id="WP_185139332.1">
    <property type="nucleotide sequence ID" value="NZ_BORM01000050.1"/>
</dbReference>
<protein>
    <submittedName>
        <fullName evidence="9">Carbohydrate ABC transporter permease</fullName>
    </submittedName>
</protein>
<dbReference type="GO" id="GO:0055085">
    <property type="term" value="P:transmembrane transport"/>
    <property type="evidence" value="ECO:0007669"/>
    <property type="project" value="InterPro"/>
</dbReference>
<evidence type="ECO:0000256" key="2">
    <source>
        <dbReference type="ARBA" id="ARBA00022448"/>
    </source>
</evidence>
<evidence type="ECO:0000313" key="10">
    <source>
        <dbReference type="Proteomes" id="UP000553776"/>
    </source>
</evidence>